<evidence type="ECO:0000313" key="3">
    <source>
        <dbReference type="Proteomes" id="UP000694867"/>
    </source>
</evidence>
<feature type="non-terminal residue" evidence="4">
    <location>
        <position position="861"/>
    </location>
</feature>
<dbReference type="CDD" id="cd01650">
    <property type="entry name" value="RT_nLTR_like"/>
    <property type="match status" value="1"/>
</dbReference>
<dbReference type="InterPro" id="IPR000477">
    <property type="entry name" value="RT_dom"/>
</dbReference>
<dbReference type="InterPro" id="IPR050863">
    <property type="entry name" value="CenT-Element_Derived"/>
</dbReference>
<gene>
    <name evidence="4" type="primary">LOC108864181</name>
</gene>
<accession>A0AAJ7PA37</accession>
<dbReference type="AlphaFoldDB" id="A0AAJ7PA37"/>
<dbReference type="PROSITE" id="PS50878">
    <property type="entry name" value="RT_POL"/>
    <property type="match status" value="1"/>
</dbReference>
<evidence type="ECO:0000256" key="1">
    <source>
        <dbReference type="SAM" id="MobiDB-lite"/>
    </source>
</evidence>
<name>A0AAJ7PA37_9ACAR</name>
<feature type="domain" description="Reverse transcriptase" evidence="2">
    <location>
        <begin position="342"/>
        <end position="578"/>
    </location>
</feature>
<sequence length="861" mass="97234">MLKGWGIWRRPGALVKDIIAAYSPNDVFNADESGLFYQSLPERSLTAKSDPCKGGKKSKLRLTALFCCNASGTEKRKILIVGKSNKPRCLRNVKSTLCHYRGNRNAWMTRDPFSEWLARFGRDMGSENRRVLLLIDNCSAHMALSHLTHVRVENFPPNCTSVIQPLDLGIIRAAKANYRKALVRQILVDLETGNESKIDVRAAMDMTAHSWSEIESTSIQNCWMKSGLFGLRSPSEEEEFLDIDSWRIDKDSLHLPERFSFDQFVTYDDGLEVCEAVTESSIIRQVSKAVEAAPDRERDSSSAEDDDGAENEPPSLKTTIQALQTIKSYLSHRENVPDHIIANALCLEAYIIRSQARNRMQMKVTDFCYRCINLTSHLYKTFTGVLADRVTTQCLPQISENQHGFLPHRSCEEALQGLIEFVESNREPTLAVFVDFRAAFDNVNRKKLLETVGNEFKSRGKLLNAIRAIMWPNNLIVDNGADLGKPVKQRKGVQQGKSISPLLFVMFLNSLLERLERRKVFVKMFADDLVIAGVDIDEVQISLSVLCICFKYLGITMQPALSFSEHIEQLLTRTATTMACLGNVRRLPLELAIKIFNINIVPTITYGMTCISQRLSKTALLKLDKCKTLYLKSALGPRAFSNIILETSGKNYIPWKTVMPAVIGAEPYAWEVVLGTLNPPAEDKANTKEGRQQQKNFDAGNRAAKYILMNSIHPNLATILFLDDPEEVEAHEIWRRIKAKFTSSSGTKKSLAISRFSRFKFTPGLSIEENILAFKRIMYQLNQAGVEVTEDIQCDKILEALPSSWDSFRRAWSARMDTKVTADALLDLIEGEGERLERDESRNVTALMSRLNMSNANRNHH</sequence>
<evidence type="ECO:0000259" key="2">
    <source>
        <dbReference type="PROSITE" id="PS50878"/>
    </source>
</evidence>
<dbReference type="GO" id="GO:0071897">
    <property type="term" value="P:DNA biosynthetic process"/>
    <property type="evidence" value="ECO:0007669"/>
    <property type="project" value="UniProtKB-ARBA"/>
</dbReference>
<dbReference type="GO" id="GO:0005634">
    <property type="term" value="C:nucleus"/>
    <property type="evidence" value="ECO:0007669"/>
    <property type="project" value="TreeGrafter"/>
</dbReference>
<protein>
    <submittedName>
        <fullName evidence="4">Uncharacterized protein LOC108864181</fullName>
    </submittedName>
</protein>
<organism evidence="3 4">
    <name type="scientific">Galendromus occidentalis</name>
    <name type="common">western predatory mite</name>
    <dbReference type="NCBI Taxonomy" id="34638"/>
    <lineage>
        <taxon>Eukaryota</taxon>
        <taxon>Metazoa</taxon>
        <taxon>Ecdysozoa</taxon>
        <taxon>Arthropoda</taxon>
        <taxon>Chelicerata</taxon>
        <taxon>Arachnida</taxon>
        <taxon>Acari</taxon>
        <taxon>Parasitiformes</taxon>
        <taxon>Mesostigmata</taxon>
        <taxon>Gamasina</taxon>
        <taxon>Phytoseioidea</taxon>
        <taxon>Phytoseiidae</taxon>
        <taxon>Typhlodrominae</taxon>
        <taxon>Galendromus</taxon>
    </lineage>
</organism>
<dbReference type="PANTHER" id="PTHR19303:SF52">
    <property type="entry name" value="TIGGER TRANSPOSABLE ELEMENT-DERIVED PROTEIN 6"/>
    <property type="match status" value="1"/>
</dbReference>
<dbReference type="Pfam" id="PF00078">
    <property type="entry name" value="RVT_1"/>
    <property type="match status" value="1"/>
</dbReference>
<dbReference type="RefSeq" id="XP_018494810.1">
    <property type="nucleotide sequence ID" value="XM_018639294.1"/>
</dbReference>
<dbReference type="InterPro" id="IPR004875">
    <property type="entry name" value="DDE_SF_endonuclease_dom"/>
</dbReference>
<dbReference type="Proteomes" id="UP000694867">
    <property type="component" value="Unplaced"/>
</dbReference>
<dbReference type="SUPFAM" id="SSF56672">
    <property type="entry name" value="DNA/RNA polymerases"/>
    <property type="match status" value="1"/>
</dbReference>
<dbReference type="GO" id="GO:0003677">
    <property type="term" value="F:DNA binding"/>
    <property type="evidence" value="ECO:0007669"/>
    <property type="project" value="TreeGrafter"/>
</dbReference>
<dbReference type="Pfam" id="PF03184">
    <property type="entry name" value="DDE_1"/>
    <property type="match status" value="1"/>
</dbReference>
<keyword evidence="3" id="KW-1185">Reference proteome</keyword>
<dbReference type="InterPro" id="IPR043502">
    <property type="entry name" value="DNA/RNA_pol_sf"/>
</dbReference>
<feature type="region of interest" description="Disordered" evidence="1">
    <location>
        <begin position="288"/>
        <end position="316"/>
    </location>
</feature>
<dbReference type="PANTHER" id="PTHR19303">
    <property type="entry name" value="TRANSPOSON"/>
    <property type="match status" value="1"/>
</dbReference>
<dbReference type="KEGG" id="goe:108864181"/>
<reference evidence="4" key="1">
    <citation type="submission" date="2025-08" db="UniProtKB">
        <authorList>
            <consortium name="RefSeq"/>
        </authorList>
    </citation>
    <scope>IDENTIFICATION</scope>
</reference>
<dbReference type="Pfam" id="PF14223">
    <property type="entry name" value="Retrotran_gag_2"/>
    <property type="match status" value="1"/>
</dbReference>
<dbReference type="GeneID" id="108864181"/>
<proteinExistence type="predicted"/>
<evidence type="ECO:0000313" key="4">
    <source>
        <dbReference type="RefSeq" id="XP_018494810.1"/>
    </source>
</evidence>